<accession>A0A9W6NNS8</accession>
<protein>
    <submittedName>
        <fullName evidence="1">Uncharacterized protein</fullName>
    </submittedName>
</protein>
<name>A0A9W6NNS8_9ACTN</name>
<reference evidence="1" key="2">
    <citation type="submission" date="2023-01" db="EMBL/GenBank/DDBJ databases">
        <authorList>
            <person name="Sun Q."/>
            <person name="Evtushenko L."/>
        </authorList>
    </citation>
    <scope>NUCLEOTIDE SEQUENCE</scope>
    <source>
        <strain evidence="1">VKM Ac-1321</strain>
    </source>
</reference>
<dbReference type="RefSeq" id="WP_271189540.1">
    <property type="nucleotide sequence ID" value="NZ_BSFP01000037.1"/>
</dbReference>
<gene>
    <name evidence="1" type="ORF">GCM10017581_054650</name>
</gene>
<dbReference type="Proteomes" id="UP001143480">
    <property type="component" value="Unassembled WGS sequence"/>
</dbReference>
<sequence>MRRHQYRHAFTYLPYHPGYAAAWPGLHHDIVRILGHVQAAGVVLTGPDGGPPFADPDDGIAFNGDARRRLDAATFTLGPPWTPTTTRRYGRAPRSICRTDRHPYDVAVCAVLLRCLIVLPGLCTVTSDGAWDGEWAAGAGHHIRSGAAGAAPLSARGVVADLFGTTSVPSLLSPGRVRW</sequence>
<reference evidence="1" key="1">
    <citation type="journal article" date="2014" name="Int. J. Syst. Evol. Microbiol.">
        <title>Complete genome sequence of Corynebacterium casei LMG S-19264T (=DSM 44701T), isolated from a smear-ripened cheese.</title>
        <authorList>
            <consortium name="US DOE Joint Genome Institute (JGI-PGF)"/>
            <person name="Walter F."/>
            <person name="Albersmeier A."/>
            <person name="Kalinowski J."/>
            <person name="Ruckert C."/>
        </authorList>
    </citation>
    <scope>NUCLEOTIDE SEQUENCE</scope>
    <source>
        <strain evidence="1">VKM Ac-1321</strain>
    </source>
</reference>
<dbReference type="AlphaFoldDB" id="A0A9W6NNS8"/>
<evidence type="ECO:0000313" key="1">
    <source>
        <dbReference type="EMBL" id="GLL03719.1"/>
    </source>
</evidence>
<proteinExistence type="predicted"/>
<dbReference type="EMBL" id="BSFP01000037">
    <property type="protein sequence ID" value="GLL03719.1"/>
    <property type="molecule type" value="Genomic_DNA"/>
</dbReference>
<organism evidence="1 2">
    <name type="scientific">Dactylosporangium matsuzakiense</name>
    <dbReference type="NCBI Taxonomy" id="53360"/>
    <lineage>
        <taxon>Bacteria</taxon>
        <taxon>Bacillati</taxon>
        <taxon>Actinomycetota</taxon>
        <taxon>Actinomycetes</taxon>
        <taxon>Micromonosporales</taxon>
        <taxon>Micromonosporaceae</taxon>
        <taxon>Dactylosporangium</taxon>
    </lineage>
</organism>
<keyword evidence="2" id="KW-1185">Reference proteome</keyword>
<comment type="caution">
    <text evidence="1">The sequence shown here is derived from an EMBL/GenBank/DDBJ whole genome shotgun (WGS) entry which is preliminary data.</text>
</comment>
<evidence type="ECO:0000313" key="2">
    <source>
        <dbReference type="Proteomes" id="UP001143480"/>
    </source>
</evidence>